<feature type="domain" description="CBM6" evidence="2">
    <location>
        <begin position="1148"/>
        <end position="1273"/>
    </location>
</feature>
<reference evidence="3 4" key="1">
    <citation type="submission" date="2021-12" db="EMBL/GenBank/DDBJ databases">
        <title>Genome sequencing of bacteria with rrn-lacking chromosome and rrn-plasmid.</title>
        <authorList>
            <person name="Anda M."/>
            <person name="Iwasaki W."/>
        </authorList>
    </citation>
    <scope>NUCLEOTIDE SEQUENCE [LARGE SCALE GENOMIC DNA]</scope>
    <source>
        <strain evidence="3 4">NBRC 15940</strain>
    </source>
</reference>
<proteinExistence type="predicted"/>
<dbReference type="InterPro" id="IPR008964">
    <property type="entry name" value="Invasin/intimin_cell_adhesion"/>
</dbReference>
<dbReference type="Gene3D" id="3.20.20.80">
    <property type="entry name" value="Glycosidases"/>
    <property type="match status" value="1"/>
</dbReference>
<sequence>MKNIIYNAFLLLGVMFPRFLWGQVEVNINLNMVHEVDGVSDFGRDRHIIIHATPTDPDWKGSEDKLSYLIDDLDVYFGRDNGSATWKFNNTPADPNRPHYPDMEWMKGEAQRLKELYDQQLLAHQYEYKGPMIMGTNPHPTYPTLSWHTDGFTWTGWQPQDVQTSADWVVQYLEHYFKTNPGGSGEPMPTYWEVVNEIDMVMMTGHLTFTSLEQVWAYHNLVAQQVKERLGASAPAVGGMTWGMHDFHMRDWVSRFPVSQALSWGVKEEAVQTAFEPYMTDDWYQWDVMWQGFIDHCGENMDFYSVHIYDWPGWETPASHIRTGGHTEAMLDIMEWYDFYKFGERKEIILSEYGAVSGHYINNMPNADPKRRDWENVRPFNSMLMQFLERPSHVRLTMPFTPVKAHWGDHLNEDGSIKSRYPYKMLDDTGSGEYQWTEYIKFFELWSDVDGTRVETKSSDIDVQVDCYVDGSTAYLILNNLLTKDQTISLNYFESQQSALSGIHVKHLYLDESLGAYGEPVLKDFRLNTAPGNILLKAEGTMILAYQFEKPLALNERVKEYKFMGEKLGSGTTPAGGQKIHTTVSNGTLTAQVNNVQIPSGYAEAMVRISGDFFADHINTPVITVNGHDVNFDGNYRGENIDTQNKWLGVLEVPVPMEYLAASNVITCKADNRVEYATVMIQIWDFSNTPGRGSQNAIALEGITAPATFEIMQGVVESLPVSFQPENASNKNLQYESSDPSLLSIDEFGQMTANAAQGSVKVTITSEDGGFVQEVSVNLSPFSPTAITAFSIDQGTNLEIGYYITTPLTASILPENATSREIVWSTTDTTIMLDPVSGKVTGKVIGAQARVKATILDESNQQTFSDEITLTVGLAGEETIYCESLPAFTPAHTQLNFELSINALGSRTVALELWKNNSRTGLVQENVTATGKMTIPLSLELNSLPATGSYELRAKLMDEAQQISNCSRPLEILPAIEVEEIVFEEGIRQLIPGDEIQLAVTLLPEEAYNGEIRWTSSHVNVATVDAQGKVSGLSLGQSTLSATADNGVFAEVLIEVVQEVVVPPTAIELPSKLTLLPNNQYALTPAFIPEWTTEKELLWESSAAAIVSVNEQGMLTAGSQEGIAFITATSTANAGVSQQVEVTVGQTIHIEAEEYDRMGGAVGDIKIYDIPTGGQGINNVQRGDYVAFDVFIPASGPYLIKFRAATAVEDGQITLSIAGNDLLSQQVPVNDWDAYSILTYPQQVNLSAGQQTIRLTGSGSSDWQWNMDYFTMTFEGELDCDPLNGITFDPDQLTMSTGTTQTLNPIISPANACPVELSWSSDQTEIVAVSAGGEVTAIKAGEATITASSQGYEGKLIITVEDIPVSGVTLMPEEVTLSTGQVYPLEARVLPENAANQAVSWTTDNAQVATVNSDGQVTALAAGTVTITVTTLEGTFTASSLITVSEAIEGLVLEAENFKSTGGTFNDGFVPYGVNNAGTKINWVNREDWAEYDLQVPQDGNYGMGFYISTPMEGAQISLYLDDVLWGSLDVPNNGAWDDYSQPTAAAKTIAMTAGLHQIKLVASGSNDWQWNLDKIAFQWESALKPDTPVSGVSVSPEELTLSTGASAQLTATVLPTNAANKSLSWETSDVSIVTVDQQGSLTAIAAGMATITARTVEGNFTASATITVTATTSSIRIEAEEFTQTGGTYNGFEIYSPAPGIQAINYVQTGDWGDYEVYIPVTGDYQVTFLIGTAVTGAAIALSVDGNPASTTPVPNNGNWDVFEPLQAASLLYLTEGTHTIRLSGAGTHGWEWNMDYFTLDYDQANQRILIGEQEAITLNPNPTNGMVHLKGLPQAGCQLTLISSAGQIVEHKSTLNQPEISWNLGEHPSGVYLLRVMKKDGAMEIIRLVLE</sequence>
<name>A0AAN4W1A8_9BACT</name>
<dbReference type="EMBL" id="BQKE01000003">
    <property type="protein sequence ID" value="GJM63503.1"/>
    <property type="molecule type" value="Genomic_DNA"/>
</dbReference>
<dbReference type="NCBIfam" id="TIGR04183">
    <property type="entry name" value="Por_Secre_tail"/>
    <property type="match status" value="1"/>
</dbReference>
<dbReference type="Gene3D" id="2.60.120.260">
    <property type="entry name" value="Galactose-binding domain-like"/>
    <property type="match status" value="3"/>
</dbReference>
<dbReference type="InterPro" id="IPR026444">
    <property type="entry name" value="Secre_tail"/>
</dbReference>
<dbReference type="InterPro" id="IPR006584">
    <property type="entry name" value="Cellulose-bd_IV"/>
</dbReference>
<evidence type="ECO:0000313" key="3">
    <source>
        <dbReference type="EMBL" id="GJM63503.1"/>
    </source>
</evidence>
<gene>
    <name evidence="3" type="ORF">PEDI_40550</name>
</gene>
<comment type="caution">
    <text evidence="3">The sequence shown here is derived from an EMBL/GenBank/DDBJ whole genome shotgun (WGS) entry which is preliminary data.</text>
</comment>
<dbReference type="Gene3D" id="2.60.120.1200">
    <property type="match status" value="1"/>
</dbReference>
<dbReference type="CDD" id="cd04079">
    <property type="entry name" value="CBM6_agarase-like"/>
    <property type="match status" value="3"/>
</dbReference>
<evidence type="ECO:0000259" key="2">
    <source>
        <dbReference type="PROSITE" id="PS51175"/>
    </source>
</evidence>
<dbReference type="SMART" id="SM00635">
    <property type="entry name" value="BID_2"/>
    <property type="match status" value="7"/>
</dbReference>
<protein>
    <recommendedName>
        <fullName evidence="2">CBM6 domain-containing protein</fullName>
    </recommendedName>
</protein>
<accession>A0AAN4W1A8</accession>
<feature type="domain" description="CBM6" evidence="2">
    <location>
        <begin position="1451"/>
        <end position="1579"/>
    </location>
</feature>
<dbReference type="Proteomes" id="UP001310022">
    <property type="component" value="Unassembled WGS sequence"/>
</dbReference>
<keyword evidence="1" id="KW-0732">Signal</keyword>
<dbReference type="PROSITE" id="PS51175">
    <property type="entry name" value="CBM6"/>
    <property type="match status" value="3"/>
</dbReference>
<dbReference type="InterPro" id="IPR005084">
    <property type="entry name" value="CBM6"/>
</dbReference>
<dbReference type="CDD" id="cd21510">
    <property type="entry name" value="agarase_cat"/>
    <property type="match status" value="1"/>
</dbReference>
<dbReference type="InterPro" id="IPR040527">
    <property type="entry name" value="Beta-sand_Porphyrn"/>
</dbReference>
<dbReference type="SMART" id="SM00606">
    <property type="entry name" value="CBD_IV"/>
    <property type="match status" value="3"/>
</dbReference>
<dbReference type="Pfam" id="PF18206">
    <property type="entry name" value="Porphyrn_cat_1"/>
    <property type="match status" value="1"/>
</dbReference>
<dbReference type="Gene3D" id="2.60.40.1080">
    <property type="match status" value="7"/>
</dbReference>
<dbReference type="InterPro" id="IPR008979">
    <property type="entry name" value="Galactose-bd-like_sf"/>
</dbReference>
<dbReference type="InterPro" id="IPR003343">
    <property type="entry name" value="Big_2"/>
</dbReference>
<dbReference type="Pfam" id="PF02368">
    <property type="entry name" value="Big_2"/>
    <property type="match status" value="5"/>
</dbReference>
<dbReference type="InterPro" id="IPR041224">
    <property type="entry name" value="BPA_C"/>
</dbReference>
<dbReference type="InterPro" id="IPR017853">
    <property type="entry name" value="GH"/>
</dbReference>
<dbReference type="SUPFAM" id="SSF49785">
    <property type="entry name" value="Galactose-binding domain-like"/>
    <property type="match status" value="3"/>
</dbReference>
<dbReference type="SUPFAM" id="SSF49373">
    <property type="entry name" value="Invasin/intimin cell-adhesion fragments"/>
    <property type="match status" value="6"/>
</dbReference>
<organism evidence="3 4">
    <name type="scientific">Persicobacter diffluens</name>
    <dbReference type="NCBI Taxonomy" id="981"/>
    <lineage>
        <taxon>Bacteria</taxon>
        <taxon>Pseudomonadati</taxon>
        <taxon>Bacteroidota</taxon>
        <taxon>Cytophagia</taxon>
        <taxon>Cytophagales</taxon>
        <taxon>Persicobacteraceae</taxon>
        <taxon>Persicobacter</taxon>
    </lineage>
</organism>
<feature type="domain" description="CBM6" evidence="2">
    <location>
        <begin position="1676"/>
        <end position="1802"/>
    </location>
</feature>
<dbReference type="RefSeq" id="WP_338238660.1">
    <property type="nucleotide sequence ID" value="NZ_BQKE01000003.1"/>
</dbReference>
<dbReference type="Pfam" id="PF03422">
    <property type="entry name" value="CBM_6"/>
    <property type="match status" value="3"/>
</dbReference>
<dbReference type="SUPFAM" id="SSF51445">
    <property type="entry name" value="(Trans)glycosidases"/>
    <property type="match status" value="1"/>
</dbReference>
<keyword evidence="4" id="KW-1185">Reference proteome</keyword>
<evidence type="ECO:0000313" key="4">
    <source>
        <dbReference type="Proteomes" id="UP001310022"/>
    </source>
</evidence>
<dbReference type="Pfam" id="PF18040">
    <property type="entry name" value="BPA_C"/>
    <property type="match status" value="1"/>
</dbReference>
<evidence type="ECO:0000256" key="1">
    <source>
        <dbReference type="ARBA" id="ARBA00022729"/>
    </source>
</evidence>
<dbReference type="GO" id="GO:0030246">
    <property type="term" value="F:carbohydrate binding"/>
    <property type="evidence" value="ECO:0007669"/>
    <property type="project" value="InterPro"/>
</dbReference>